<dbReference type="HAMAP" id="MF_00835">
    <property type="entry name" value="BioC"/>
    <property type="match status" value="1"/>
</dbReference>
<dbReference type="EC" id="2.1.1.197" evidence="3 8"/>
<keyword evidence="6 8" id="KW-0949">S-adenosyl-L-methionine</keyword>
<dbReference type="GO" id="GO:0008757">
    <property type="term" value="F:S-adenosylmethionine-dependent methyltransferase activity"/>
    <property type="evidence" value="ECO:0007669"/>
    <property type="project" value="InterPro"/>
</dbReference>
<accession>A0A6I6EG62</accession>
<evidence type="ECO:0000256" key="2">
    <source>
        <dbReference type="ARBA" id="ARBA00004746"/>
    </source>
</evidence>
<evidence type="ECO:0000256" key="1">
    <source>
        <dbReference type="ARBA" id="ARBA00000852"/>
    </source>
</evidence>
<proteinExistence type="inferred from homology"/>
<evidence type="ECO:0000313" key="11">
    <source>
        <dbReference type="Proteomes" id="UP000426424"/>
    </source>
</evidence>
<dbReference type="Gene3D" id="3.40.50.150">
    <property type="entry name" value="Vaccinia Virus protein VP39"/>
    <property type="match status" value="1"/>
</dbReference>
<evidence type="ECO:0000259" key="9">
    <source>
        <dbReference type="Pfam" id="PF08241"/>
    </source>
</evidence>
<dbReference type="KEGG" id="ttp:E6P07_04510"/>
<dbReference type="UniPathway" id="UPA00078"/>
<comment type="similarity">
    <text evidence="8">Belongs to the methyltransferase superfamily.</text>
</comment>
<evidence type="ECO:0000313" key="10">
    <source>
        <dbReference type="EMBL" id="QGU32317.1"/>
    </source>
</evidence>
<dbReference type="InterPro" id="IPR011814">
    <property type="entry name" value="BioC"/>
</dbReference>
<dbReference type="NCBIfam" id="TIGR02072">
    <property type="entry name" value="BioC"/>
    <property type="match status" value="1"/>
</dbReference>
<dbReference type="InterPro" id="IPR050602">
    <property type="entry name" value="Malonyl-ACP_OMT"/>
</dbReference>
<dbReference type="Proteomes" id="UP000426424">
    <property type="component" value="Chromosome"/>
</dbReference>
<dbReference type="GO" id="GO:0032259">
    <property type="term" value="P:methylation"/>
    <property type="evidence" value="ECO:0007669"/>
    <property type="project" value="UniProtKB-KW"/>
</dbReference>
<comment type="pathway">
    <text evidence="2 8">Cofactor biosynthesis; biotin biosynthesis.</text>
</comment>
<evidence type="ECO:0000256" key="3">
    <source>
        <dbReference type="ARBA" id="ARBA00012327"/>
    </source>
</evidence>
<dbReference type="PANTHER" id="PTHR13090:SF1">
    <property type="entry name" value="ARGININE-HYDROXYLASE NDUFAF5, MITOCHONDRIAL"/>
    <property type="match status" value="1"/>
</dbReference>
<gene>
    <name evidence="8 10" type="primary">bioC</name>
    <name evidence="10" type="ORF">E6P07_04510</name>
</gene>
<keyword evidence="5 8" id="KW-0808">Transferase</keyword>
<dbReference type="GO" id="GO:0009102">
    <property type="term" value="P:biotin biosynthetic process"/>
    <property type="evidence" value="ECO:0007669"/>
    <property type="project" value="UniProtKB-UniRule"/>
</dbReference>
<comment type="function">
    <text evidence="8">Converts the free carboxyl group of a malonyl-thioester to its methyl ester by transfer of a methyl group from S-adenosyl-L-methionine (SAM). It allows to synthesize pimeloyl-ACP via the fatty acid synthetic pathway.</text>
</comment>
<dbReference type="EMBL" id="CP039268">
    <property type="protein sequence ID" value="QGU32317.1"/>
    <property type="molecule type" value="Genomic_DNA"/>
</dbReference>
<organism evidence="10 11">
    <name type="scientific">Thermochromatium tepidum ATCC 43061</name>
    <dbReference type="NCBI Taxonomy" id="316276"/>
    <lineage>
        <taxon>Bacteria</taxon>
        <taxon>Pseudomonadati</taxon>
        <taxon>Pseudomonadota</taxon>
        <taxon>Gammaproteobacteria</taxon>
        <taxon>Chromatiales</taxon>
        <taxon>Chromatiaceae</taxon>
        <taxon>Thermochromatium</taxon>
    </lineage>
</organism>
<keyword evidence="11" id="KW-1185">Reference proteome</keyword>
<dbReference type="GO" id="GO:0010340">
    <property type="term" value="F:carboxyl-O-methyltransferase activity"/>
    <property type="evidence" value="ECO:0007669"/>
    <property type="project" value="UniProtKB-UniRule"/>
</dbReference>
<dbReference type="PANTHER" id="PTHR13090">
    <property type="entry name" value="ARGININE-HYDROXYLASE NDUFAF5, MITOCHONDRIAL"/>
    <property type="match status" value="1"/>
</dbReference>
<dbReference type="InterPro" id="IPR029063">
    <property type="entry name" value="SAM-dependent_MTases_sf"/>
</dbReference>
<dbReference type="RefSeq" id="WP_153974515.1">
    <property type="nucleotide sequence ID" value="NZ_CP039268.1"/>
</dbReference>
<dbReference type="AlphaFoldDB" id="A0A6I6EG62"/>
<evidence type="ECO:0000256" key="8">
    <source>
        <dbReference type="HAMAP-Rule" id="MF_00835"/>
    </source>
</evidence>
<evidence type="ECO:0000256" key="7">
    <source>
        <dbReference type="ARBA" id="ARBA00022756"/>
    </source>
</evidence>
<evidence type="ECO:0000256" key="4">
    <source>
        <dbReference type="ARBA" id="ARBA00022603"/>
    </source>
</evidence>
<comment type="catalytic activity">
    <reaction evidence="1 8">
        <text>malonyl-[ACP] + S-adenosyl-L-methionine = malonyl-[ACP] methyl ester + S-adenosyl-L-homocysteine</text>
        <dbReference type="Rhea" id="RHEA:17105"/>
        <dbReference type="Rhea" id="RHEA-COMP:9623"/>
        <dbReference type="Rhea" id="RHEA-COMP:9954"/>
        <dbReference type="ChEBI" id="CHEBI:57856"/>
        <dbReference type="ChEBI" id="CHEBI:59789"/>
        <dbReference type="ChEBI" id="CHEBI:78449"/>
        <dbReference type="ChEBI" id="CHEBI:78845"/>
        <dbReference type="EC" id="2.1.1.197"/>
    </reaction>
</comment>
<keyword evidence="7 8" id="KW-0093">Biotin biosynthesis</keyword>
<dbReference type="Pfam" id="PF08241">
    <property type="entry name" value="Methyltransf_11"/>
    <property type="match status" value="1"/>
</dbReference>
<dbReference type="GO" id="GO:0102130">
    <property type="term" value="F:malonyl-CoA methyltransferase activity"/>
    <property type="evidence" value="ECO:0007669"/>
    <property type="project" value="UniProtKB-EC"/>
</dbReference>
<sequence>MHPIDKTRARLSFERAAADYDRVAVLQREIADRLLGRLDYIRLAPQRILDLGTGTGYAIDPLTRRYPRARVLALDFAQGMLLQARRRGRWWRRPLCVCADAESLPLADGVVDLIISNAMFQWCNDLERTFGECRRVLRPGGLLLFTTFGPDTLKELRAAWGQVDRHSHVSPFLDMHDIGDALVRARFADPVMDADRLTLTYDNVQGLMRDLKALGARNATAARPRGLTGRARLAALAAAYECFRREGRLPASYEVLYGHAWAPEASASRQVSGEVAIPVSAIGGRRRAVAP</sequence>
<evidence type="ECO:0000256" key="5">
    <source>
        <dbReference type="ARBA" id="ARBA00022679"/>
    </source>
</evidence>
<dbReference type="CDD" id="cd02440">
    <property type="entry name" value="AdoMet_MTases"/>
    <property type="match status" value="1"/>
</dbReference>
<evidence type="ECO:0000256" key="6">
    <source>
        <dbReference type="ARBA" id="ARBA00022691"/>
    </source>
</evidence>
<name>A0A6I6EG62_THETI</name>
<dbReference type="OrthoDB" id="9760689at2"/>
<reference evidence="10 11" key="1">
    <citation type="submission" date="2019-12" db="EMBL/GenBank/DDBJ databases">
        <title>The complete genome of the thermophilic, anoxygenic phototrophic gammaproteobacterium Thermochromatium tepidum.</title>
        <authorList>
            <person name="Sattley W.M."/>
            <person name="Swingley W.D."/>
            <person name="Burchell B.M."/>
            <person name="Gurbani S.A."/>
            <person name="Kujawa C.M."/>
            <person name="Nuccio D.A."/>
            <person name="Schladweiler J."/>
            <person name="Shaffer K.N."/>
            <person name="Stokes L.M."/>
            <person name="Touchman J.W."/>
            <person name="Blankenship R.E."/>
            <person name="Madigan M.T."/>
        </authorList>
    </citation>
    <scope>NUCLEOTIDE SEQUENCE [LARGE SCALE GENOMIC DNA]</scope>
    <source>
        <strain evidence="10 11">ATCC 43061</strain>
    </source>
</reference>
<dbReference type="InterPro" id="IPR013216">
    <property type="entry name" value="Methyltransf_11"/>
</dbReference>
<feature type="domain" description="Methyltransferase type 11" evidence="9">
    <location>
        <begin position="49"/>
        <end position="145"/>
    </location>
</feature>
<dbReference type="SUPFAM" id="SSF53335">
    <property type="entry name" value="S-adenosyl-L-methionine-dependent methyltransferases"/>
    <property type="match status" value="1"/>
</dbReference>
<keyword evidence="4 8" id="KW-0489">Methyltransferase</keyword>
<protein>
    <recommendedName>
        <fullName evidence="3 8">Malonyl-[acyl-carrier protein] O-methyltransferase</fullName>
        <shortName evidence="8">Malonyl-ACP O-methyltransferase</shortName>
        <ecNumber evidence="3 8">2.1.1.197</ecNumber>
    </recommendedName>
    <alternativeName>
        <fullName evidence="8">Biotin synthesis protein BioC</fullName>
    </alternativeName>
</protein>